<sequence>MCNSDKSQLVDLSMMISTDVESIITKKGHVTALSLSRMSLKSQNKVTLFDHLDPKDGFPMGTFIKLRQIHLISKKLEKLDFLPIFLAKTGPHPFKNNSLHSNPFQWRPVSNSHPFQHRIEPITTLSSDKSSLRNLDVFYHRTLMIIVKFDHLIAY</sequence>
<dbReference type="EMBL" id="LN736361">
    <property type="protein sequence ID" value="CEP61193.1"/>
    <property type="molecule type" value="Genomic_DNA"/>
</dbReference>
<evidence type="ECO:0000313" key="1">
    <source>
        <dbReference type="EMBL" id="CEP61193.1"/>
    </source>
</evidence>
<dbReference type="Proteomes" id="UP000054304">
    <property type="component" value="Unassembled WGS sequence"/>
</dbReference>
<name>A0A0C7N6Z2_9SACH</name>
<reference evidence="1 2" key="1">
    <citation type="submission" date="2014-12" db="EMBL/GenBank/DDBJ databases">
        <authorList>
            <person name="Neuveglise Cecile"/>
        </authorList>
    </citation>
    <scope>NUCLEOTIDE SEQUENCE [LARGE SCALE GENOMIC DNA]</scope>
    <source>
        <strain evidence="1 2">CBS 12615</strain>
    </source>
</reference>
<gene>
    <name evidence="1" type="ORF">LALA0_S02e08812g</name>
</gene>
<dbReference type="AlphaFoldDB" id="A0A0C7N6Z2"/>
<protein>
    <submittedName>
        <fullName evidence="1">LALA0S02e08812g1_1</fullName>
    </submittedName>
</protein>
<organism evidence="1 2">
    <name type="scientific">Lachancea lanzarotensis</name>
    <dbReference type="NCBI Taxonomy" id="1245769"/>
    <lineage>
        <taxon>Eukaryota</taxon>
        <taxon>Fungi</taxon>
        <taxon>Dikarya</taxon>
        <taxon>Ascomycota</taxon>
        <taxon>Saccharomycotina</taxon>
        <taxon>Saccharomycetes</taxon>
        <taxon>Saccharomycetales</taxon>
        <taxon>Saccharomycetaceae</taxon>
        <taxon>Lachancea</taxon>
    </lineage>
</organism>
<dbReference type="GeneID" id="34684609"/>
<proteinExistence type="predicted"/>
<dbReference type="HOGENOM" id="CLU_1695794_0_0_1"/>
<accession>A0A0C7N6Z2</accession>
<evidence type="ECO:0000313" key="2">
    <source>
        <dbReference type="Proteomes" id="UP000054304"/>
    </source>
</evidence>
<keyword evidence="2" id="KW-1185">Reference proteome</keyword>
<dbReference type="RefSeq" id="XP_022627429.1">
    <property type="nucleotide sequence ID" value="XM_022773956.1"/>
</dbReference>